<evidence type="ECO:0000313" key="2">
    <source>
        <dbReference type="Proteomes" id="UP000241769"/>
    </source>
</evidence>
<proteinExistence type="predicted"/>
<keyword evidence="2" id="KW-1185">Reference proteome</keyword>
<organism evidence="1 2">
    <name type="scientific">Planoprotostelium fungivorum</name>
    <dbReference type="NCBI Taxonomy" id="1890364"/>
    <lineage>
        <taxon>Eukaryota</taxon>
        <taxon>Amoebozoa</taxon>
        <taxon>Evosea</taxon>
        <taxon>Variosea</taxon>
        <taxon>Cavosteliida</taxon>
        <taxon>Cavosteliaceae</taxon>
        <taxon>Planoprotostelium</taxon>
    </lineage>
</organism>
<protein>
    <submittedName>
        <fullName evidence="1">Uncharacterized protein</fullName>
    </submittedName>
</protein>
<accession>A0A2P6NAB7</accession>
<dbReference type="AlphaFoldDB" id="A0A2P6NAB7"/>
<name>A0A2P6NAB7_9EUKA</name>
<gene>
    <name evidence="1" type="ORF">PROFUN_11324</name>
</gene>
<comment type="caution">
    <text evidence="1">The sequence shown here is derived from an EMBL/GenBank/DDBJ whole genome shotgun (WGS) entry which is preliminary data.</text>
</comment>
<evidence type="ECO:0000313" key="1">
    <source>
        <dbReference type="EMBL" id="PRP80883.1"/>
    </source>
</evidence>
<sequence>MGDNEARPLSHVLPQRCGTINEKLVMGMPFTPAKQRTRQLIWARPVLRWETTWEALVSYFFYIHIPLPKSGSWVTMRLDLYHMTDGRPTSKDHTYQITSDPMPNSESKLIWARPVLRWETTWKALVSYFFYIHIPLPVMGDNEARPLSHDRWQTYLKGVEP</sequence>
<dbReference type="EMBL" id="MDYQ01000135">
    <property type="protein sequence ID" value="PRP80883.1"/>
    <property type="molecule type" value="Genomic_DNA"/>
</dbReference>
<dbReference type="Proteomes" id="UP000241769">
    <property type="component" value="Unassembled WGS sequence"/>
</dbReference>
<reference evidence="1 2" key="1">
    <citation type="journal article" date="2018" name="Genome Biol. Evol.">
        <title>Multiple Roots of Fruiting Body Formation in Amoebozoa.</title>
        <authorList>
            <person name="Hillmann F."/>
            <person name="Forbes G."/>
            <person name="Novohradska S."/>
            <person name="Ferling I."/>
            <person name="Riege K."/>
            <person name="Groth M."/>
            <person name="Westermann M."/>
            <person name="Marz M."/>
            <person name="Spaller T."/>
            <person name="Winckler T."/>
            <person name="Schaap P."/>
            <person name="Glockner G."/>
        </authorList>
    </citation>
    <scope>NUCLEOTIDE SEQUENCE [LARGE SCALE GENOMIC DNA]</scope>
    <source>
        <strain evidence="1 2">Jena</strain>
    </source>
</reference>
<dbReference type="InParanoid" id="A0A2P6NAB7"/>